<dbReference type="GO" id="GO:0016773">
    <property type="term" value="F:phosphotransferase activity, alcohol group as acceptor"/>
    <property type="evidence" value="ECO:0007669"/>
    <property type="project" value="UniProtKB-UniRule"/>
</dbReference>
<comment type="caution">
    <text evidence="2">The sequence shown here is derived from an EMBL/GenBank/DDBJ whole genome shotgun (WGS) entry which is preliminary data.</text>
</comment>
<dbReference type="UniPathway" id="UPA00544"/>
<dbReference type="Proteomes" id="UP000295765">
    <property type="component" value="Unassembled WGS sequence"/>
</dbReference>
<dbReference type="EMBL" id="SLWY01000043">
    <property type="protein sequence ID" value="TCO75582.1"/>
    <property type="molecule type" value="Genomic_DNA"/>
</dbReference>
<evidence type="ECO:0000313" key="3">
    <source>
        <dbReference type="Proteomes" id="UP000295765"/>
    </source>
</evidence>
<evidence type="ECO:0000256" key="1">
    <source>
        <dbReference type="HAMAP-Rule" id="MF_01270"/>
    </source>
</evidence>
<dbReference type="InterPro" id="IPR005338">
    <property type="entry name" value="Anhydro_N_Ac-Mur_kinase"/>
</dbReference>
<proteinExistence type="inferred from homology"/>
<dbReference type="CDD" id="cd24050">
    <property type="entry name" value="ASKHA_NBD_ANMK"/>
    <property type="match status" value="1"/>
</dbReference>
<dbReference type="RefSeq" id="WP_132545988.1">
    <property type="nucleotide sequence ID" value="NZ_SLWY01000043.1"/>
</dbReference>
<keyword evidence="1" id="KW-0547">Nucleotide-binding</keyword>
<dbReference type="SUPFAM" id="SSF53067">
    <property type="entry name" value="Actin-like ATPase domain"/>
    <property type="match status" value="1"/>
</dbReference>
<dbReference type="EC" id="2.7.1.170" evidence="1"/>
<dbReference type="Pfam" id="PF03702">
    <property type="entry name" value="AnmK"/>
    <property type="match status" value="1"/>
</dbReference>
<comment type="pathway">
    <text evidence="1">Cell wall biogenesis; peptidoglycan recycling.</text>
</comment>
<comment type="similarity">
    <text evidence="1">Belongs to the anhydro-N-acetylmuramic acid kinase family.</text>
</comment>
<comment type="function">
    <text evidence="1">Catalyzes the specific phosphorylation of 1,6-anhydro-N-acetylmuramic acid (anhMurNAc) with the simultaneous cleavage of the 1,6-anhydro ring, generating MurNAc-6-P. Is required for the utilization of anhMurNAc either imported from the medium or derived from its own cell wall murein, and thus plays a role in cell wall recycling.</text>
</comment>
<name>A0A4R2KS21_9GAMM</name>
<dbReference type="Gene3D" id="3.30.420.40">
    <property type="match status" value="2"/>
</dbReference>
<accession>A0A4R2KS21</accession>
<dbReference type="UniPathway" id="UPA00343"/>
<keyword evidence="1" id="KW-0808">Transferase</keyword>
<keyword evidence="1" id="KW-0067">ATP-binding</keyword>
<organism evidence="2 3">
    <name type="scientific">Plasticicumulans lactativorans</name>
    <dbReference type="NCBI Taxonomy" id="1133106"/>
    <lineage>
        <taxon>Bacteria</taxon>
        <taxon>Pseudomonadati</taxon>
        <taxon>Pseudomonadota</taxon>
        <taxon>Gammaproteobacteria</taxon>
        <taxon>Candidatus Competibacteraceae</taxon>
        <taxon>Plasticicumulans</taxon>
    </lineage>
</organism>
<dbReference type="GO" id="GO:0006040">
    <property type="term" value="P:amino sugar metabolic process"/>
    <property type="evidence" value="ECO:0007669"/>
    <property type="project" value="InterPro"/>
</dbReference>
<dbReference type="PANTHER" id="PTHR30605">
    <property type="entry name" value="ANHYDRO-N-ACETYLMURAMIC ACID KINASE"/>
    <property type="match status" value="1"/>
</dbReference>
<evidence type="ECO:0000313" key="2">
    <source>
        <dbReference type="EMBL" id="TCO75582.1"/>
    </source>
</evidence>
<keyword evidence="1 2" id="KW-0418">Kinase</keyword>
<keyword evidence="1" id="KW-0119">Carbohydrate metabolism</keyword>
<feature type="binding site" evidence="1">
    <location>
        <begin position="12"/>
        <end position="19"/>
    </location>
    <ligand>
        <name>ATP</name>
        <dbReference type="ChEBI" id="CHEBI:30616"/>
    </ligand>
</feature>
<dbReference type="InterPro" id="IPR043129">
    <property type="entry name" value="ATPase_NBD"/>
</dbReference>
<comment type="pathway">
    <text evidence="1">Amino-sugar metabolism; 1,6-anhydro-N-acetylmuramate degradation.</text>
</comment>
<keyword evidence="3" id="KW-1185">Reference proteome</keyword>
<dbReference type="HAMAP" id="MF_01270">
    <property type="entry name" value="AnhMurNAc_kinase"/>
    <property type="match status" value="1"/>
</dbReference>
<reference evidence="2 3" key="1">
    <citation type="submission" date="2019-03" db="EMBL/GenBank/DDBJ databases">
        <title>Genomic Encyclopedia of Type Strains, Phase IV (KMG-IV): sequencing the most valuable type-strain genomes for metagenomic binning, comparative biology and taxonomic classification.</title>
        <authorList>
            <person name="Goeker M."/>
        </authorList>
    </citation>
    <scope>NUCLEOTIDE SEQUENCE [LARGE SCALE GENOMIC DNA]</scope>
    <source>
        <strain evidence="2 3">DSM 25287</strain>
    </source>
</reference>
<dbReference type="NCBIfam" id="NF007139">
    <property type="entry name" value="PRK09585.1-3"/>
    <property type="match status" value="1"/>
</dbReference>
<dbReference type="GO" id="GO:0016301">
    <property type="term" value="F:kinase activity"/>
    <property type="evidence" value="ECO:0007669"/>
    <property type="project" value="UniProtKB-KW"/>
</dbReference>
<sequence>MNSELFVGLMSGTSMDAVDAVLVRFADDRPQCLARRATPLPQDLRDALLALAHPGADEIDRAMQLDARLARTFATAVRAVLDDAGIAARKVRAIGSHGQTIRHAPQAAEPYTVQIANPALLAELTGITVVADFRRRDMAAGGQGAPLAPAFHAAFFRRADADVAVVNIGGIANLTVLPCDPADAVRGFDTGPGNGLLDAWTQRYLGVPVDRDGAWAAGGDVDRDLLACLLADPYFAQEPPKSTGREHFHLDWLDRHLARPGAPRAPRDVAATLVELSAQSIAAACLAQVPAAAEWLIGGGGVHNAHLMARLRAHAPVPLHPTTARGVDADDLEAIGFAWLARRTLLGLPGNLPEVTGARGPRVLGAIHPA</sequence>
<protein>
    <recommendedName>
        <fullName evidence="1">Anhydro-N-acetylmuramic acid kinase</fullName>
        <ecNumber evidence="1">2.7.1.170</ecNumber>
    </recommendedName>
    <alternativeName>
        <fullName evidence="1">AnhMurNAc kinase</fullName>
    </alternativeName>
</protein>
<dbReference type="PANTHER" id="PTHR30605:SF0">
    <property type="entry name" value="ANHYDRO-N-ACETYLMURAMIC ACID KINASE"/>
    <property type="match status" value="1"/>
</dbReference>
<dbReference type="GO" id="GO:0005524">
    <property type="term" value="F:ATP binding"/>
    <property type="evidence" value="ECO:0007669"/>
    <property type="project" value="UniProtKB-UniRule"/>
</dbReference>
<dbReference type="OrthoDB" id="9763949at2"/>
<dbReference type="GO" id="GO:0009254">
    <property type="term" value="P:peptidoglycan turnover"/>
    <property type="evidence" value="ECO:0007669"/>
    <property type="project" value="UniProtKB-UniRule"/>
</dbReference>
<gene>
    <name evidence="1" type="primary">anmK</name>
    <name evidence="2" type="ORF">EV699_1436</name>
</gene>
<dbReference type="GO" id="GO:0097175">
    <property type="term" value="P:1,6-anhydro-N-acetyl-beta-muramic acid catabolic process"/>
    <property type="evidence" value="ECO:0007669"/>
    <property type="project" value="UniProtKB-UniRule"/>
</dbReference>
<dbReference type="AlphaFoldDB" id="A0A4R2KS21"/>
<comment type="catalytic activity">
    <reaction evidence="1">
        <text>1,6-anhydro-N-acetyl-beta-muramate + ATP + H2O = N-acetyl-D-muramate 6-phosphate + ADP + H(+)</text>
        <dbReference type="Rhea" id="RHEA:24952"/>
        <dbReference type="ChEBI" id="CHEBI:15377"/>
        <dbReference type="ChEBI" id="CHEBI:15378"/>
        <dbReference type="ChEBI" id="CHEBI:30616"/>
        <dbReference type="ChEBI" id="CHEBI:58690"/>
        <dbReference type="ChEBI" id="CHEBI:58722"/>
        <dbReference type="ChEBI" id="CHEBI:456216"/>
        <dbReference type="EC" id="2.7.1.170"/>
    </reaction>
</comment>